<protein>
    <submittedName>
        <fullName evidence="1">Uncharacterized protein</fullName>
    </submittedName>
</protein>
<gene>
    <name evidence="1" type="ORF">ABMC12_21170</name>
</gene>
<accession>A0ABV1ZKD5</accession>
<comment type="caution">
    <text evidence="1">The sequence shown here is derived from an EMBL/GenBank/DDBJ whole genome shotgun (WGS) entry which is preliminary data.</text>
</comment>
<evidence type="ECO:0000313" key="2">
    <source>
        <dbReference type="Proteomes" id="UP001467192"/>
    </source>
</evidence>
<keyword evidence="2" id="KW-1185">Reference proteome</keyword>
<sequence>MAEEKRRVKVTGLYDKPEGTFIKFAPMKFYDDANQLHTAEQAIVELDNGKVINVEPSSIQFIKD</sequence>
<reference evidence="2" key="1">
    <citation type="journal article" date="2024" name="Commun. Biol.">
        <title>Bacillamide D produced by Bacillus cereus from the mouse intestinal bacterial collection (miBC) is a potent cytotoxin in vitro.</title>
        <authorList>
            <person name="Hohmann M."/>
            <person name="Brunner V."/>
            <person name="Johannes W."/>
            <person name="Schum D."/>
            <person name="Carroll L.M."/>
            <person name="Liu T."/>
            <person name="Sasaki D."/>
            <person name="Bosch J."/>
            <person name="Clavel T."/>
            <person name="Sieber S.A."/>
            <person name="Zeller G."/>
            <person name="Tschurtschenthaler M."/>
            <person name="Janssen K.P."/>
            <person name="Gulder T.A.M."/>
        </authorList>
    </citation>
    <scope>NUCLEOTIDE SEQUENCE [LARGE SCALE GENOMIC DNA]</scope>
    <source>
        <strain evidence="2">LK_304 Iso 8</strain>
    </source>
</reference>
<dbReference type="EMBL" id="JBEBZA010000031">
    <property type="protein sequence ID" value="MES0428776.1"/>
    <property type="molecule type" value="Genomic_DNA"/>
</dbReference>
<dbReference type="Proteomes" id="UP001467192">
    <property type="component" value="Unassembled WGS sequence"/>
</dbReference>
<evidence type="ECO:0000313" key="1">
    <source>
        <dbReference type="EMBL" id="MES0428776.1"/>
    </source>
</evidence>
<name>A0ABV1ZKD5_9ENTR</name>
<dbReference type="RefSeq" id="WP_023295199.1">
    <property type="nucleotide sequence ID" value="NZ_JBBNPZ010000031.1"/>
</dbReference>
<proteinExistence type="predicted"/>
<organism evidence="1 2">
    <name type="scientific">Enterobacter intestinihominis</name>
    <dbReference type="NCBI Taxonomy" id="3133180"/>
    <lineage>
        <taxon>Bacteria</taxon>
        <taxon>Pseudomonadati</taxon>
        <taxon>Pseudomonadota</taxon>
        <taxon>Gammaproteobacteria</taxon>
        <taxon>Enterobacterales</taxon>
        <taxon>Enterobacteriaceae</taxon>
        <taxon>Enterobacter</taxon>
    </lineage>
</organism>